<dbReference type="Pfam" id="PF21537">
    <property type="entry name" value="DUF1980_C"/>
    <property type="match status" value="1"/>
</dbReference>
<dbReference type="PANTHER" id="PTHR40047">
    <property type="entry name" value="UPF0703 PROTEIN YCGQ"/>
    <property type="match status" value="1"/>
</dbReference>
<dbReference type="NCBIfam" id="TIGR03943">
    <property type="entry name" value="TIGR03943 family putative permease subunit"/>
    <property type="match status" value="1"/>
</dbReference>
<comment type="caution">
    <text evidence="2">The sequence shown here is derived from an EMBL/GenBank/DDBJ whole genome shotgun (WGS) entry which is preliminary data.</text>
</comment>
<accession>A0A645ILJ1</accession>
<proteinExistence type="predicted"/>
<evidence type="ECO:0000259" key="1">
    <source>
        <dbReference type="Pfam" id="PF21537"/>
    </source>
</evidence>
<gene>
    <name evidence="2" type="ORF">SDC9_195798</name>
</gene>
<dbReference type="EMBL" id="VSSQ01110280">
    <property type="protein sequence ID" value="MPN48193.1"/>
    <property type="molecule type" value="Genomic_DNA"/>
</dbReference>
<dbReference type="InterPro" id="IPR048447">
    <property type="entry name" value="DUF1980_C"/>
</dbReference>
<protein>
    <recommendedName>
        <fullName evidence="1">DUF1980 domain-containing protein</fullName>
    </recommendedName>
</protein>
<evidence type="ECO:0000313" key="2">
    <source>
        <dbReference type="EMBL" id="MPN48193.1"/>
    </source>
</evidence>
<dbReference type="AlphaFoldDB" id="A0A645ILJ1"/>
<dbReference type="InterPro" id="IPR015402">
    <property type="entry name" value="DUF1980"/>
</dbReference>
<dbReference type="InterPro" id="IPR052955">
    <property type="entry name" value="UPF0703_membrane_permease"/>
</dbReference>
<sequence length="99" mass="11032">MDKYEGYNIFITGFVFNDTQYLAEGEFVPARLAMTCCVADLTPIGILCKYDDASKLKAGEWVTVEGVIHKEQNEGEDEPQITVTGITPAKEVPGYIYPY</sequence>
<feature type="domain" description="DUF1980" evidence="1">
    <location>
        <begin position="1"/>
        <end position="98"/>
    </location>
</feature>
<reference evidence="2" key="1">
    <citation type="submission" date="2019-08" db="EMBL/GenBank/DDBJ databases">
        <authorList>
            <person name="Kucharzyk K."/>
            <person name="Murdoch R.W."/>
            <person name="Higgins S."/>
            <person name="Loffler F."/>
        </authorList>
    </citation>
    <scope>NUCLEOTIDE SEQUENCE</scope>
</reference>
<name>A0A645ILJ1_9ZZZZ</name>
<dbReference type="PANTHER" id="PTHR40047:SF1">
    <property type="entry name" value="UPF0703 PROTEIN YCGQ"/>
    <property type="match status" value="1"/>
</dbReference>
<organism evidence="2">
    <name type="scientific">bioreactor metagenome</name>
    <dbReference type="NCBI Taxonomy" id="1076179"/>
    <lineage>
        <taxon>unclassified sequences</taxon>
        <taxon>metagenomes</taxon>
        <taxon>ecological metagenomes</taxon>
    </lineage>
</organism>